<dbReference type="EMBL" id="CP086361">
    <property type="protein sequence ID" value="UNI22129.1"/>
    <property type="molecule type" value="Genomic_DNA"/>
</dbReference>
<name>A0A9Q8VEQ0_9HYPO</name>
<dbReference type="Proteomes" id="UP000829364">
    <property type="component" value="Chromosome 8"/>
</dbReference>
<protein>
    <submittedName>
        <fullName evidence="1">Uncharacterized protein</fullName>
    </submittedName>
</protein>
<evidence type="ECO:0000313" key="1">
    <source>
        <dbReference type="EMBL" id="UNI22129.1"/>
    </source>
</evidence>
<dbReference type="KEGG" id="ptkz:JDV02_008048"/>
<dbReference type="RefSeq" id="XP_047845610.1">
    <property type="nucleotide sequence ID" value="XM_047989607.1"/>
</dbReference>
<dbReference type="AlphaFoldDB" id="A0A9Q8VEQ0"/>
<accession>A0A9Q8VEQ0</accession>
<keyword evidence="2" id="KW-1185">Reference proteome</keyword>
<organism evidence="1 2">
    <name type="scientific">Purpureocillium takamizusanense</name>
    <dbReference type="NCBI Taxonomy" id="2060973"/>
    <lineage>
        <taxon>Eukaryota</taxon>
        <taxon>Fungi</taxon>
        <taxon>Dikarya</taxon>
        <taxon>Ascomycota</taxon>
        <taxon>Pezizomycotina</taxon>
        <taxon>Sordariomycetes</taxon>
        <taxon>Hypocreomycetidae</taxon>
        <taxon>Hypocreales</taxon>
        <taxon>Ophiocordycipitaceae</taxon>
        <taxon>Purpureocillium</taxon>
    </lineage>
</organism>
<gene>
    <name evidence="1" type="ORF">JDV02_008048</name>
</gene>
<reference evidence="1" key="1">
    <citation type="submission" date="2021-11" db="EMBL/GenBank/DDBJ databases">
        <title>Purpureocillium_takamizusanense_genome.</title>
        <authorList>
            <person name="Nguyen N.-H."/>
        </authorList>
    </citation>
    <scope>NUCLEOTIDE SEQUENCE</scope>
    <source>
        <strain evidence="1">PT3</strain>
    </source>
</reference>
<proteinExistence type="predicted"/>
<evidence type="ECO:0000313" key="2">
    <source>
        <dbReference type="Proteomes" id="UP000829364"/>
    </source>
</evidence>
<sequence>MMWNYPTLFRCQTNGTFSPFNPTTAHSHRSAEPGQLLIISSTFYPHTRRVADERLAPAAGHLLIMRHFVIAGSGTTHVRRDEGGERETTIRLLACCTARRAAVGRMYLRVMSPGYQHLLH</sequence>
<dbReference type="GeneID" id="72069996"/>